<organism evidence="2 3">
    <name type="scientific">Athelia psychrophila</name>
    <dbReference type="NCBI Taxonomy" id="1759441"/>
    <lineage>
        <taxon>Eukaryota</taxon>
        <taxon>Fungi</taxon>
        <taxon>Dikarya</taxon>
        <taxon>Basidiomycota</taxon>
        <taxon>Agaricomycotina</taxon>
        <taxon>Agaricomycetes</taxon>
        <taxon>Agaricomycetidae</taxon>
        <taxon>Atheliales</taxon>
        <taxon>Atheliaceae</taxon>
        <taxon>Athelia</taxon>
    </lineage>
</organism>
<evidence type="ECO:0000313" key="3">
    <source>
        <dbReference type="Proteomes" id="UP000076532"/>
    </source>
</evidence>
<keyword evidence="1" id="KW-0732">Signal</keyword>
<reference evidence="2 3" key="1">
    <citation type="journal article" date="2016" name="Mol. Biol. Evol.">
        <title>Comparative Genomics of Early-Diverging Mushroom-Forming Fungi Provides Insights into the Origins of Lignocellulose Decay Capabilities.</title>
        <authorList>
            <person name="Nagy L.G."/>
            <person name="Riley R."/>
            <person name="Tritt A."/>
            <person name="Adam C."/>
            <person name="Daum C."/>
            <person name="Floudas D."/>
            <person name="Sun H."/>
            <person name="Yadav J.S."/>
            <person name="Pangilinan J."/>
            <person name="Larsson K.H."/>
            <person name="Matsuura K."/>
            <person name="Barry K."/>
            <person name="Labutti K."/>
            <person name="Kuo R."/>
            <person name="Ohm R.A."/>
            <person name="Bhattacharya S.S."/>
            <person name="Shirouzu T."/>
            <person name="Yoshinaga Y."/>
            <person name="Martin F.M."/>
            <person name="Grigoriev I.V."/>
            <person name="Hibbett D.S."/>
        </authorList>
    </citation>
    <scope>NUCLEOTIDE SEQUENCE [LARGE SCALE GENOMIC DNA]</scope>
    <source>
        <strain evidence="2 3">CBS 109695</strain>
    </source>
</reference>
<proteinExistence type="predicted"/>
<feature type="chain" id="PRO_5007872220" evidence="1">
    <location>
        <begin position="29"/>
        <end position="128"/>
    </location>
</feature>
<evidence type="ECO:0000313" key="2">
    <source>
        <dbReference type="EMBL" id="KZP14773.1"/>
    </source>
</evidence>
<accession>A0A166DJ58</accession>
<gene>
    <name evidence="2" type="ORF">FIBSPDRAFT_867899</name>
</gene>
<name>A0A166DJ58_9AGAM</name>
<dbReference type="AlphaFoldDB" id="A0A166DJ58"/>
<protein>
    <submittedName>
        <fullName evidence="2">Uncharacterized protein</fullName>
    </submittedName>
</protein>
<evidence type="ECO:0000256" key="1">
    <source>
        <dbReference type="SAM" id="SignalP"/>
    </source>
</evidence>
<dbReference type="Proteomes" id="UP000076532">
    <property type="component" value="Unassembled WGS sequence"/>
</dbReference>
<feature type="signal peptide" evidence="1">
    <location>
        <begin position="1"/>
        <end position="28"/>
    </location>
</feature>
<sequence length="128" mass="13837">MQLFTRVTAPSWLALAPIVSVLRYCASTAPHPHPKCRKTDLYTEPCCAFSFCQAEIQGDNSLLGVSATYRGYADGIRTRRSGVHAVVRRDAIHGDLALDGAVRITDDRFLIQDHEGSGNGNGDVGYGA</sequence>
<keyword evidence="3" id="KW-1185">Reference proteome</keyword>
<dbReference type="EMBL" id="KV417612">
    <property type="protein sequence ID" value="KZP14773.1"/>
    <property type="molecule type" value="Genomic_DNA"/>
</dbReference>